<reference evidence="1" key="1">
    <citation type="submission" date="2021-06" db="EMBL/GenBank/DDBJ databases">
        <title>Comparative genomics, transcriptomics and evolutionary studies reveal genomic signatures of adaptation to plant cell wall in hemibiotrophic fungi.</title>
        <authorList>
            <consortium name="DOE Joint Genome Institute"/>
            <person name="Baroncelli R."/>
            <person name="Diaz J.F."/>
            <person name="Benocci T."/>
            <person name="Peng M."/>
            <person name="Battaglia E."/>
            <person name="Haridas S."/>
            <person name="Andreopoulos W."/>
            <person name="Labutti K."/>
            <person name="Pangilinan J."/>
            <person name="Floch G.L."/>
            <person name="Makela M.R."/>
            <person name="Henrissat B."/>
            <person name="Grigoriev I.V."/>
            <person name="Crouch J.A."/>
            <person name="De Vries R.P."/>
            <person name="Sukno S.A."/>
            <person name="Thon M.R."/>
        </authorList>
    </citation>
    <scope>NUCLEOTIDE SEQUENCE</scope>
    <source>
        <strain evidence="1">MAFF235873</strain>
    </source>
</reference>
<dbReference type="Gene3D" id="2.180.10.10">
    <property type="entry name" value="RHS repeat-associated core"/>
    <property type="match status" value="1"/>
</dbReference>
<dbReference type="AlphaFoldDB" id="A0AAD9M412"/>
<dbReference type="EMBL" id="MU842888">
    <property type="protein sequence ID" value="KAK2027853.1"/>
    <property type="molecule type" value="Genomic_DNA"/>
</dbReference>
<protein>
    <submittedName>
        <fullName evidence="1">Uncharacterized protein</fullName>
    </submittedName>
</protein>
<sequence>MRGGGGGHIRNSGLDSYLLLYLRLYSRFFKGNCIRSAVAYTTRCRPAFDATSDIPLQGEMFVIKFEFDALGRENSSTDALGRIIRRNYELGGGLTGVSTSSDGQGYMFHIQ</sequence>
<accession>A0AAD9M412</accession>
<dbReference type="Proteomes" id="UP001232148">
    <property type="component" value="Unassembled WGS sequence"/>
</dbReference>
<organism evidence="1 2">
    <name type="scientific">Colletotrichum zoysiae</name>
    <dbReference type="NCBI Taxonomy" id="1216348"/>
    <lineage>
        <taxon>Eukaryota</taxon>
        <taxon>Fungi</taxon>
        <taxon>Dikarya</taxon>
        <taxon>Ascomycota</taxon>
        <taxon>Pezizomycotina</taxon>
        <taxon>Sordariomycetes</taxon>
        <taxon>Hypocreomycetidae</taxon>
        <taxon>Glomerellales</taxon>
        <taxon>Glomerellaceae</taxon>
        <taxon>Colletotrichum</taxon>
        <taxon>Colletotrichum graminicola species complex</taxon>
    </lineage>
</organism>
<proteinExistence type="predicted"/>
<comment type="caution">
    <text evidence="1">The sequence shown here is derived from an EMBL/GenBank/DDBJ whole genome shotgun (WGS) entry which is preliminary data.</text>
</comment>
<gene>
    <name evidence="1" type="ORF">LX32DRAFT_428304</name>
</gene>
<evidence type="ECO:0000313" key="1">
    <source>
        <dbReference type="EMBL" id="KAK2027853.1"/>
    </source>
</evidence>
<evidence type="ECO:0000313" key="2">
    <source>
        <dbReference type="Proteomes" id="UP001232148"/>
    </source>
</evidence>
<name>A0AAD9M412_9PEZI</name>
<keyword evidence="2" id="KW-1185">Reference proteome</keyword>